<dbReference type="RefSeq" id="WP_117322943.1">
    <property type="nucleotide sequence ID" value="NZ_QVTD01000008.1"/>
</dbReference>
<sequence>MSNQDLNEIDRKLKGMPKPALNSQRKQEIYHSLEEFSLGRSKNNRTAHITKEVFVKLAGASALALVFVLSVIFTNNDNDESISINLPDSQQGEENTRKPNPTFIVNGQTLYGVKGKLGIRKVNGEQHEPEFIGGPQGRHYEVYFWGKKDELNGKRYKMTGTHAETGGKVKLYETEISASGNSVIKADAHSAAKFSLDKPGLWKIDVTVDDKEFASFQVDARKPLTIPNEYDHAKEMLHSINKYGINIQGIHNSNYMAFFHTKPNFSMILKTDTGFISLIHLENKTGKTYKIIRKDGAEDRYLYQIIQNGKKKQLLDSNANIFFNINDEYISMTRDKKLHEKVKAIFQLE</sequence>
<dbReference type="EMBL" id="QVTD01000008">
    <property type="protein sequence ID" value="RFU62816.1"/>
    <property type="molecule type" value="Genomic_DNA"/>
</dbReference>
<feature type="region of interest" description="Disordered" evidence="1">
    <location>
        <begin position="1"/>
        <end position="25"/>
    </location>
</feature>
<reference evidence="3 4" key="1">
    <citation type="submission" date="2018-08" db="EMBL/GenBank/DDBJ databases">
        <title>Bacillus chawlae sp. nov., Bacillus glennii sp. nov., and Bacillus saganii sp. nov. Isolated from the Vehicle Assembly Building at Kennedy Space Center where the Viking Spacecraft were Assembled.</title>
        <authorList>
            <person name="Seuylemezian A."/>
            <person name="Vaishampayan P."/>
        </authorList>
    </citation>
    <scope>NUCLEOTIDE SEQUENCE [LARGE SCALE GENOMIC DNA]</scope>
    <source>
        <strain evidence="3 4">V44-8</strain>
    </source>
</reference>
<keyword evidence="4" id="KW-1185">Reference proteome</keyword>
<dbReference type="Proteomes" id="UP000262939">
    <property type="component" value="Unassembled WGS sequence"/>
</dbReference>
<dbReference type="Gene3D" id="2.60.40.3830">
    <property type="match status" value="1"/>
</dbReference>
<keyword evidence="2" id="KW-0472">Membrane</keyword>
<evidence type="ECO:0000313" key="4">
    <source>
        <dbReference type="Proteomes" id="UP000262939"/>
    </source>
</evidence>
<dbReference type="AlphaFoldDB" id="A0A372LAN9"/>
<comment type="caution">
    <text evidence="3">The sequence shown here is derived from an EMBL/GenBank/DDBJ whole genome shotgun (WGS) entry which is preliminary data.</text>
</comment>
<evidence type="ECO:0000256" key="1">
    <source>
        <dbReference type="SAM" id="MobiDB-lite"/>
    </source>
</evidence>
<name>A0A372LAN9_9BACI</name>
<keyword evidence="2" id="KW-1133">Transmembrane helix</keyword>
<protein>
    <submittedName>
        <fullName evidence="3">Uncharacterized protein</fullName>
    </submittedName>
</protein>
<evidence type="ECO:0000313" key="3">
    <source>
        <dbReference type="EMBL" id="RFU62816.1"/>
    </source>
</evidence>
<gene>
    <name evidence="3" type="ORF">D0466_12710</name>
</gene>
<organism evidence="3 4">
    <name type="scientific">Peribacillus glennii</name>
    <dbReference type="NCBI Taxonomy" id="2303991"/>
    <lineage>
        <taxon>Bacteria</taxon>
        <taxon>Bacillati</taxon>
        <taxon>Bacillota</taxon>
        <taxon>Bacilli</taxon>
        <taxon>Bacillales</taxon>
        <taxon>Bacillaceae</taxon>
        <taxon>Peribacillus</taxon>
    </lineage>
</organism>
<keyword evidence="2" id="KW-0812">Transmembrane</keyword>
<proteinExistence type="predicted"/>
<accession>A0A372LAN9</accession>
<feature type="transmembrane region" description="Helical" evidence="2">
    <location>
        <begin position="53"/>
        <end position="73"/>
    </location>
</feature>
<dbReference type="OrthoDB" id="2885794at2"/>
<evidence type="ECO:0000256" key="2">
    <source>
        <dbReference type="SAM" id="Phobius"/>
    </source>
</evidence>